<feature type="binding site" evidence="3">
    <location>
        <position position="136"/>
    </location>
    <ligand>
        <name>Fe cation</name>
        <dbReference type="ChEBI" id="CHEBI:24875"/>
    </ligand>
</feature>
<dbReference type="OrthoDB" id="9784988at2"/>
<keyword evidence="3 4" id="KW-0378">Hydrolase</keyword>
<keyword evidence="5" id="KW-1185">Reference proteome</keyword>
<dbReference type="NCBIfam" id="TIGR00079">
    <property type="entry name" value="pept_deformyl"/>
    <property type="match status" value="1"/>
</dbReference>
<reference evidence="4 5" key="1">
    <citation type="journal article" date="2015" name="Infect. Genet. Evol.">
        <title>Genomic sequences of six botulinum neurotoxin-producing strains representing three clostridial species illustrate the mobility and diversity of botulinum neurotoxin genes.</title>
        <authorList>
            <person name="Smith T.J."/>
            <person name="Hill K.K."/>
            <person name="Xie G."/>
            <person name="Foley B.T."/>
            <person name="Williamson C.H."/>
            <person name="Foster J.T."/>
            <person name="Johnson S.L."/>
            <person name="Chertkov O."/>
            <person name="Teshima H."/>
            <person name="Gibbons H.S."/>
            <person name="Johnsky L.A."/>
            <person name="Karavis M.A."/>
            <person name="Smith L.A."/>
        </authorList>
    </citation>
    <scope>NUCLEOTIDE SEQUENCE [LARGE SCALE GENOMIC DNA]</scope>
    <source>
        <strain evidence="4 5">CDC 2741</strain>
    </source>
</reference>
<dbReference type="GO" id="GO:0006412">
    <property type="term" value="P:translation"/>
    <property type="evidence" value="ECO:0007669"/>
    <property type="project" value="UniProtKB-UniRule"/>
</dbReference>
<dbReference type="PIRSF" id="PIRSF004749">
    <property type="entry name" value="Pep_def"/>
    <property type="match status" value="1"/>
</dbReference>
<dbReference type="RefSeq" id="WP_039630425.1">
    <property type="nucleotide sequence ID" value="NZ_AYSO01000012.1"/>
</dbReference>
<dbReference type="Pfam" id="PF01327">
    <property type="entry name" value="Pep_deformylase"/>
    <property type="match status" value="1"/>
</dbReference>
<feature type="binding site" evidence="3">
    <location>
        <position position="90"/>
    </location>
    <ligand>
        <name>Fe cation</name>
        <dbReference type="ChEBI" id="CHEBI:24875"/>
    </ligand>
</feature>
<evidence type="ECO:0000256" key="1">
    <source>
        <dbReference type="ARBA" id="ARBA00010759"/>
    </source>
</evidence>
<protein>
    <recommendedName>
        <fullName evidence="3">Peptide deformylase</fullName>
        <shortName evidence="3">PDF</shortName>
        <ecNumber evidence="3">3.5.1.88</ecNumber>
    </recommendedName>
    <alternativeName>
        <fullName evidence="3">Polypeptide deformylase</fullName>
    </alternativeName>
</protein>
<dbReference type="GO" id="GO:0046872">
    <property type="term" value="F:metal ion binding"/>
    <property type="evidence" value="ECO:0007669"/>
    <property type="project" value="UniProtKB-KW"/>
</dbReference>
<gene>
    <name evidence="3 4" type="primary">def</name>
    <name evidence="4" type="ORF">U732_3881</name>
</gene>
<dbReference type="InterPro" id="IPR023635">
    <property type="entry name" value="Peptide_deformylase"/>
</dbReference>
<comment type="catalytic activity">
    <reaction evidence="3">
        <text>N-terminal N-formyl-L-methionyl-[peptide] + H2O = N-terminal L-methionyl-[peptide] + formate</text>
        <dbReference type="Rhea" id="RHEA:24420"/>
        <dbReference type="Rhea" id="RHEA-COMP:10639"/>
        <dbReference type="Rhea" id="RHEA-COMP:10640"/>
        <dbReference type="ChEBI" id="CHEBI:15377"/>
        <dbReference type="ChEBI" id="CHEBI:15740"/>
        <dbReference type="ChEBI" id="CHEBI:49298"/>
        <dbReference type="ChEBI" id="CHEBI:64731"/>
        <dbReference type="EC" id="3.5.1.88"/>
    </reaction>
</comment>
<evidence type="ECO:0000256" key="3">
    <source>
        <dbReference type="HAMAP-Rule" id="MF_00163"/>
    </source>
</evidence>
<keyword evidence="2 3" id="KW-0408">Iron</keyword>
<accession>A0A0C1ULA3</accession>
<comment type="cofactor">
    <cofactor evidence="3">
        <name>Fe(2+)</name>
        <dbReference type="ChEBI" id="CHEBI:29033"/>
    </cofactor>
    <text evidence="3">Binds 1 Fe(2+) ion.</text>
</comment>
<dbReference type="InterPro" id="IPR036821">
    <property type="entry name" value="Peptide_deformylase_sf"/>
</dbReference>
<comment type="similarity">
    <text evidence="1 3">Belongs to the polypeptide deformylase family.</text>
</comment>
<evidence type="ECO:0000313" key="4">
    <source>
        <dbReference type="EMBL" id="KIE48035.1"/>
    </source>
</evidence>
<dbReference type="NCBIfam" id="NF001159">
    <property type="entry name" value="PRK00150.1-3"/>
    <property type="match status" value="1"/>
</dbReference>
<proteinExistence type="inferred from homology"/>
<keyword evidence="3" id="KW-0479">Metal-binding</keyword>
<dbReference type="CDD" id="cd00487">
    <property type="entry name" value="Pep_deformylase"/>
    <property type="match status" value="1"/>
</dbReference>
<dbReference type="Gene3D" id="3.90.45.10">
    <property type="entry name" value="Peptide deformylase"/>
    <property type="match status" value="1"/>
</dbReference>
<dbReference type="AlphaFoldDB" id="A0A0C1ULA3"/>
<dbReference type="STRING" id="29341.RSJ17_11715"/>
<dbReference type="HAMAP" id="MF_00163">
    <property type="entry name" value="Pep_deformylase"/>
    <property type="match status" value="1"/>
</dbReference>
<dbReference type="SUPFAM" id="SSF56420">
    <property type="entry name" value="Peptide deformylase"/>
    <property type="match status" value="1"/>
</dbReference>
<evidence type="ECO:0000256" key="2">
    <source>
        <dbReference type="ARBA" id="ARBA00023004"/>
    </source>
</evidence>
<dbReference type="EMBL" id="AYSO01000012">
    <property type="protein sequence ID" value="KIE48035.1"/>
    <property type="molecule type" value="Genomic_DNA"/>
</dbReference>
<dbReference type="GO" id="GO:0042586">
    <property type="term" value="F:peptide deformylase activity"/>
    <property type="evidence" value="ECO:0007669"/>
    <property type="project" value="UniProtKB-UniRule"/>
</dbReference>
<keyword evidence="3" id="KW-0648">Protein biosynthesis</keyword>
<dbReference type="PANTHER" id="PTHR10458">
    <property type="entry name" value="PEPTIDE DEFORMYLASE"/>
    <property type="match status" value="1"/>
</dbReference>
<comment type="caution">
    <text evidence="4">The sequence shown here is derived from an EMBL/GenBank/DDBJ whole genome shotgun (WGS) entry which is preliminary data.</text>
</comment>
<dbReference type="Proteomes" id="UP000031366">
    <property type="component" value="Unassembled WGS sequence"/>
</dbReference>
<dbReference type="EC" id="3.5.1.88" evidence="3"/>
<feature type="active site" evidence="3">
    <location>
        <position position="133"/>
    </location>
</feature>
<evidence type="ECO:0000313" key="5">
    <source>
        <dbReference type="Proteomes" id="UP000031366"/>
    </source>
</evidence>
<name>A0A0C1ULA3_9CLOT</name>
<organism evidence="4 5">
    <name type="scientific">Clostridium argentinense CDC 2741</name>
    <dbReference type="NCBI Taxonomy" id="1418104"/>
    <lineage>
        <taxon>Bacteria</taxon>
        <taxon>Bacillati</taxon>
        <taxon>Bacillota</taxon>
        <taxon>Clostridia</taxon>
        <taxon>Eubacteriales</taxon>
        <taxon>Clostridiaceae</taxon>
        <taxon>Clostridium</taxon>
    </lineage>
</organism>
<feature type="binding site" evidence="3">
    <location>
        <position position="132"/>
    </location>
    <ligand>
        <name>Fe cation</name>
        <dbReference type="ChEBI" id="CHEBI:24875"/>
    </ligand>
</feature>
<dbReference type="PRINTS" id="PR01576">
    <property type="entry name" value="PDEFORMYLASE"/>
</dbReference>
<comment type="function">
    <text evidence="3">Removes the formyl group from the N-terminal Met of newly synthesized proteins. Requires at least a dipeptide for an efficient rate of reaction. N-terminal L-methionine is a prerequisite for activity but the enzyme has broad specificity at other positions.</text>
</comment>
<dbReference type="PANTHER" id="PTHR10458:SF22">
    <property type="entry name" value="PEPTIDE DEFORMYLASE"/>
    <property type="match status" value="1"/>
</dbReference>
<sequence>MAVRKILQYGDERLNKVCEPIVKIDEEILALVQDLKDTLYNCSGVGLAAPQIGILKKAILIDLRDGSDSIVLLNPKIIKSSGSEEDYEGCLSYEDHEGLVVRPTRVIVEGMNVDGQKVQYEAVDFLARAFCHEIDHLDGILYMSKATEMYELVDEE</sequence>